<dbReference type="InterPro" id="IPR018200">
    <property type="entry name" value="USP_CS"/>
</dbReference>
<dbReference type="PANTHER" id="PTHR24006:SF651">
    <property type="entry name" value="INACTIVE UBIQUITIN CARBOXYL-TERMINAL HYDROLASE 17-LIKE PROTEIN 4-RELATED"/>
    <property type="match status" value="1"/>
</dbReference>
<dbReference type="RefSeq" id="XP_004440648.1">
    <property type="nucleotide sequence ID" value="XM_004440591.1"/>
</dbReference>
<organism evidence="3 4">
    <name type="scientific">Ceratotherium simum simum</name>
    <name type="common">Southern white rhinoceros</name>
    <dbReference type="NCBI Taxonomy" id="73337"/>
    <lineage>
        <taxon>Eukaryota</taxon>
        <taxon>Metazoa</taxon>
        <taxon>Chordata</taxon>
        <taxon>Craniata</taxon>
        <taxon>Vertebrata</taxon>
        <taxon>Euteleostomi</taxon>
        <taxon>Mammalia</taxon>
        <taxon>Eutheria</taxon>
        <taxon>Laurasiatheria</taxon>
        <taxon>Perissodactyla</taxon>
        <taxon>Rhinocerotidae</taxon>
        <taxon>Ceratotherium</taxon>
    </lineage>
</organism>
<dbReference type="Pfam" id="PF00443">
    <property type="entry name" value="UCH"/>
    <property type="match status" value="1"/>
</dbReference>
<keyword evidence="1" id="KW-0833">Ubl conjugation pathway</keyword>
<keyword evidence="1" id="KW-0645">Protease</keyword>
<dbReference type="InterPro" id="IPR028889">
    <property type="entry name" value="USP"/>
</dbReference>
<name>A0ABM0I5B2_CERSS</name>
<comment type="catalytic activity">
    <reaction evidence="1">
        <text>Thiol-dependent hydrolysis of ester, thioester, amide, peptide and isopeptide bonds formed by the C-terminal Gly of ubiquitin (a 76-residue protein attached to proteins as an intracellular targeting signal).</text>
        <dbReference type="EC" id="3.4.19.12"/>
    </reaction>
</comment>
<keyword evidence="1" id="KW-0788">Thiol protease</keyword>
<evidence type="ECO:0000259" key="2">
    <source>
        <dbReference type="PROSITE" id="PS50235"/>
    </source>
</evidence>
<reference evidence="4" key="1">
    <citation type="submission" date="2025-08" db="UniProtKB">
        <authorList>
            <consortium name="RefSeq"/>
        </authorList>
    </citation>
    <scope>IDENTIFICATION</scope>
</reference>
<dbReference type="PROSITE" id="PS00972">
    <property type="entry name" value="USP_1"/>
    <property type="match status" value="1"/>
</dbReference>
<sequence length="536" mass="60470">METASLHWGDESQFNVFPKLKPSQSNVNGAEVQWGHSLPEKPSPSSQTVCNLHDGLDPVSTGLDPTKKLSLSWKRPYVVGAGLQNMGNTCYVNAALQCLTYTPPLASYMLSQQHSKTCQNQRFCTLCAMQAHITRALYQPGGVLQPLPELVTGFHRHQQEDAHEFLMFTMDAMQQACLREYKHVDHHSDDDTLIRQIFGGYWRSQIQCLHCHGVSNTFDPYLDITLDIKAAKSVNQALAQLVKPEKLDGENSYYCSLCLKKGPASKTLTLHTSSKVLILVLKRFSNFTGSKMPKEVQYPEYLDMHQYTSQQNAGPLIYILYAVLVHAGWSGHNGHYFCYIKAGNGQWYKMDDAKITACDITSALNQQAYVLFYIQKSELERGSGSVSIGGEQRCVMSDHMGMVAAQWEPERDSSITIPESEEHTEDTSIKQVTLDQWRFQQVHNLPKPEFNLRKIDPALPAHAIVIHQSKYRDGMKKNDPEQENYPLNKSAREISAQGLMNVGKVPCLGGRARATKRRNKKGQRSLDVFQSSHYRL</sequence>
<dbReference type="Proteomes" id="UP000694910">
    <property type="component" value="Unplaced"/>
</dbReference>
<dbReference type="PROSITE" id="PS00973">
    <property type="entry name" value="USP_2"/>
    <property type="match status" value="1"/>
</dbReference>
<dbReference type="PANTHER" id="PTHR24006">
    <property type="entry name" value="UBIQUITIN CARBOXYL-TERMINAL HYDROLASE"/>
    <property type="match status" value="1"/>
</dbReference>
<comment type="similarity">
    <text evidence="1">Belongs to the peptidase C19 family.</text>
</comment>
<feature type="domain" description="USP" evidence="2">
    <location>
        <begin position="81"/>
        <end position="376"/>
    </location>
</feature>
<evidence type="ECO:0000313" key="3">
    <source>
        <dbReference type="Proteomes" id="UP000694910"/>
    </source>
</evidence>
<dbReference type="SUPFAM" id="SSF54001">
    <property type="entry name" value="Cysteine proteinases"/>
    <property type="match status" value="1"/>
</dbReference>
<dbReference type="Gene3D" id="3.90.70.10">
    <property type="entry name" value="Cysteine proteinases"/>
    <property type="match status" value="1"/>
</dbReference>
<comment type="function">
    <text evidence="1">Deubiquitinating enzyme that removes conjugated ubiquitin from specific proteins to regulate different cellular processes.</text>
</comment>
<dbReference type="EC" id="3.4.19.12" evidence="1"/>
<gene>
    <name evidence="4" type="primary">LOC101401789</name>
</gene>
<keyword evidence="1" id="KW-0378">Hydrolase</keyword>
<dbReference type="InterPro" id="IPR050164">
    <property type="entry name" value="Peptidase_C19"/>
</dbReference>
<evidence type="ECO:0000313" key="4">
    <source>
        <dbReference type="RefSeq" id="XP_004440648.1"/>
    </source>
</evidence>
<evidence type="ECO:0000256" key="1">
    <source>
        <dbReference type="RuleBase" id="RU366025"/>
    </source>
</evidence>
<keyword evidence="3" id="KW-1185">Reference proteome</keyword>
<dbReference type="CDD" id="cd02661">
    <property type="entry name" value="Peptidase_C19E"/>
    <property type="match status" value="1"/>
</dbReference>
<dbReference type="GeneID" id="101401789"/>
<accession>A0ABM0I5B2</accession>
<protein>
    <recommendedName>
        <fullName evidence="1">Ubiquitin carboxyl-terminal hydrolase</fullName>
        <ecNumber evidence="1">3.4.19.12</ecNumber>
    </recommendedName>
</protein>
<dbReference type="InterPro" id="IPR038765">
    <property type="entry name" value="Papain-like_cys_pep_sf"/>
</dbReference>
<proteinExistence type="inferred from homology"/>
<dbReference type="InterPro" id="IPR001394">
    <property type="entry name" value="Peptidase_C19_UCH"/>
</dbReference>
<dbReference type="PROSITE" id="PS50235">
    <property type="entry name" value="USP_3"/>
    <property type="match status" value="1"/>
</dbReference>